<name>A0A7J6EMZ6_CANSA</name>
<keyword evidence="1" id="KW-1133">Transmembrane helix</keyword>
<gene>
    <name evidence="2" type="ORF">F8388_008283</name>
</gene>
<reference evidence="2 3" key="1">
    <citation type="journal article" date="2020" name="bioRxiv">
        <title>Sequence and annotation of 42 cannabis genomes reveals extensive copy number variation in cannabinoid synthesis and pathogen resistance genes.</title>
        <authorList>
            <person name="Mckernan K.J."/>
            <person name="Helbert Y."/>
            <person name="Kane L.T."/>
            <person name="Ebling H."/>
            <person name="Zhang L."/>
            <person name="Liu B."/>
            <person name="Eaton Z."/>
            <person name="Mclaughlin S."/>
            <person name="Kingan S."/>
            <person name="Baybayan P."/>
            <person name="Concepcion G."/>
            <person name="Jordan M."/>
            <person name="Riva A."/>
            <person name="Barbazuk W."/>
            <person name="Harkins T."/>
        </authorList>
    </citation>
    <scope>NUCLEOTIDE SEQUENCE [LARGE SCALE GENOMIC DNA]</scope>
    <source>
        <strain evidence="3">cv. Jamaican Lion 4</strain>
        <tissue evidence="2">Leaf</tissue>
    </source>
</reference>
<sequence>MERSMYGEYLGLAAPTGSYVNLLNSKENNFGDSALTRSEISALAPSFNCVQMFQRCVSADIPHVFISPSFSLNARTSFFRIFWLVIAFSAPLLYYQIHKGPPLSHVEAHLSSSSCPYSIPYEVEKQHHQ</sequence>
<evidence type="ECO:0000313" key="3">
    <source>
        <dbReference type="Proteomes" id="UP000525078"/>
    </source>
</evidence>
<proteinExistence type="predicted"/>
<protein>
    <submittedName>
        <fullName evidence="2">Uncharacterized protein</fullName>
    </submittedName>
</protein>
<dbReference type="AlphaFoldDB" id="A0A7J6EMZ6"/>
<evidence type="ECO:0000313" key="2">
    <source>
        <dbReference type="EMBL" id="KAF4359721.1"/>
    </source>
</evidence>
<dbReference type="Proteomes" id="UP000525078">
    <property type="component" value="Unassembled WGS sequence"/>
</dbReference>
<feature type="transmembrane region" description="Helical" evidence="1">
    <location>
        <begin position="78"/>
        <end position="97"/>
    </location>
</feature>
<keyword evidence="1" id="KW-0472">Membrane</keyword>
<dbReference type="EMBL" id="JAATIP010000213">
    <property type="protein sequence ID" value="KAF4359721.1"/>
    <property type="molecule type" value="Genomic_DNA"/>
</dbReference>
<evidence type="ECO:0000256" key="1">
    <source>
        <dbReference type="SAM" id="Phobius"/>
    </source>
</evidence>
<organism evidence="2 3">
    <name type="scientific">Cannabis sativa</name>
    <name type="common">Hemp</name>
    <name type="synonym">Marijuana</name>
    <dbReference type="NCBI Taxonomy" id="3483"/>
    <lineage>
        <taxon>Eukaryota</taxon>
        <taxon>Viridiplantae</taxon>
        <taxon>Streptophyta</taxon>
        <taxon>Embryophyta</taxon>
        <taxon>Tracheophyta</taxon>
        <taxon>Spermatophyta</taxon>
        <taxon>Magnoliopsida</taxon>
        <taxon>eudicotyledons</taxon>
        <taxon>Gunneridae</taxon>
        <taxon>Pentapetalae</taxon>
        <taxon>rosids</taxon>
        <taxon>fabids</taxon>
        <taxon>Rosales</taxon>
        <taxon>Cannabaceae</taxon>
        <taxon>Cannabis</taxon>
    </lineage>
</organism>
<keyword evidence="1" id="KW-0812">Transmembrane</keyword>
<accession>A0A7J6EMZ6</accession>
<comment type="caution">
    <text evidence="2">The sequence shown here is derived from an EMBL/GenBank/DDBJ whole genome shotgun (WGS) entry which is preliminary data.</text>
</comment>